<reference evidence="1" key="2">
    <citation type="journal article" date="2024" name="Plant">
        <title>Genomic evolution and insights into agronomic trait innovations of Sesamum species.</title>
        <authorList>
            <person name="Miao H."/>
            <person name="Wang L."/>
            <person name="Qu L."/>
            <person name="Liu H."/>
            <person name="Sun Y."/>
            <person name="Le M."/>
            <person name="Wang Q."/>
            <person name="Wei S."/>
            <person name="Zheng Y."/>
            <person name="Lin W."/>
            <person name="Duan Y."/>
            <person name="Cao H."/>
            <person name="Xiong S."/>
            <person name="Wang X."/>
            <person name="Wei L."/>
            <person name="Li C."/>
            <person name="Ma Q."/>
            <person name="Ju M."/>
            <person name="Zhao R."/>
            <person name="Li G."/>
            <person name="Mu C."/>
            <person name="Tian Q."/>
            <person name="Mei H."/>
            <person name="Zhang T."/>
            <person name="Gao T."/>
            <person name="Zhang H."/>
        </authorList>
    </citation>
    <scope>NUCLEOTIDE SEQUENCE</scope>
    <source>
        <strain evidence="1">G02</strain>
    </source>
</reference>
<comment type="caution">
    <text evidence="1">The sequence shown here is derived from an EMBL/GenBank/DDBJ whole genome shotgun (WGS) entry which is preliminary data.</text>
</comment>
<sequence>MYESRELVLEEYSDVTFQFDVDDANSQSSYVFKLNKGVAALKSSKKDIIADSTIEVEYIAALEGAKDSIWMKNYIKNWIVCYVALSRAYLL</sequence>
<evidence type="ECO:0000313" key="1">
    <source>
        <dbReference type="EMBL" id="KAL0437659.1"/>
    </source>
</evidence>
<gene>
    <name evidence="1" type="ORF">Sradi_0473800</name>
</gene>
<reference evidence="1" key="1">
    <citation type="submission" date="2020-06" db="EMBL/GenBank/DDBJ databases">
        <authorList>
            <person name="Li T."/>
            <person name="Hu X."/>
            <person name="Zhang T."/>
            <person name="Song X."/>
            <person name="Zhang H."/>
            <person name="Dai N."/>
            <person name="Sheng W."/>
            <person name="Hou X."/>
            <person name="Wei L."/>
        </authorList>
    </citation>
    <scope>NUCLEOTIDE SEQUENCE</scope>
    <source>
        <strain evidence="1">G02</strain>
        <tissue evidence="1">Leaf</tissue>
    </source>
</reference>
<name>A0AAW2W7F8_SESRA</name>
<protein>
    <submittedName>
        <fullName evidence="1">Uncharacterized protein</fullName>
    </submittedName>
</protein>
<organism evidence="1">
    <name type="scientific">Sesamum radiatum</name>
    <name type="common">Black benniseed</name>
    <dbReference type="NCBI Taxonomy" id="300843"/>
    <lineage>
        <taxon>Eukaryota</taxon>
        <taxon>Viridiplantae</taxon>
        <taxon>Streptophyta</taxon>
        <taxon>Embryophyta</taxon>
        <taxon>Tracheophyta</taxon>
        <taxon>Spermatophyta</taxon>
        <taxon>Magnoliopsida</taxon>
        <taxon>eudicotyledons</taxon>
        <taxon>Gunneridae</taxon>
        <taxon>Pentapetalae</taxon>
        <taxon>asterids</taxon>
        <taxon>lamiids</taxon>
        <taxon>Lamiales</taxon>
        <taxon>Pedaliaceae</taxon>
        <taxon>Sesamum</taxon>
    </lineage>
</organism>
<accession>A0AAW2W7F8</accession>
<proteinExistence type="predicted"/>
<dbReference type="AlphaFoldDB" id="A0AAW2W7F8"/>
<dbReference type="EMBL" id="JACGWJ010000002">
    <property type="protein sequence ID" value="KAL0437659.1"/>
    <property type="molecule type" value="Genomic_DNA"/>
</dbReference>